<evidence type="ECO:0000256" key="1">
    <source>
        <dbReference type="SAM" id="SignalP"/>
    </source>
</evidence>
<reference evidence="2 3" key="1">
    <citation type="submission" date="2018-05" db="EMBL/GenBank/DDBJ databases">
        <title>Genomic Encyclopedia of Type Strains, Phase IV (KMG-IV): sequencing the most valuable type-strain genomes for metagenomic binning, comparative biology and taxonomic classification.</title>
        <authorList>
            <person name="Goeker M."/>
        </authorList>
    </citation>
    <scope>NUCLEOTIDE SEQUENCE [LARGE SCALE GENOMIC DNA]</scope>
    <source>
        <strain evidence="2 3">DSM 23606</strain>
    </source>
</reference>
<keyword evidence="3" id="KW-1185">Reference proteome</keyword>
<evidence type="ECO:0008006" key="4">
    <source>
        <dbReference type="Google" id="ProtNLM"/>
    </source>
</evidence>
<name>A0A317N3E8_9GAMM</name>
<evidence type="ECO:0000313" key="2">
    <source>
        <dbReference type="EMBL" id="PWV64667.1"/>
    </source>
</evidence>
<feature type="signal peptide" evidence="1">
    <location>
        <begin position="1"/>
        <end position="22"/>
    </location>
</feature>
<keyword evidence="1" id="KW-0732">Signal</keyword>
<dbReference type="RefSeq" id="WP_146213230.1">
    <property type="nucleotide sequence ID" value="NZ_QGTJ01000002.1"/>
</dbReference>
<gene>
    <name evidence="2" type="ORF">C7443_102318</name>
</gene>
<feature type="chain" id="PRO_5016278340" description="FlgO domain-containing protein" evidence="1">
    <location>
        <begin position="23"/>
        <end position="171"/>
    </location>
</feature>
<evidence type="ECO:0000313" key="3">
    <source>
        <dbReference type="Proteomes" id="UP000246569"/>
    </source>
</evidence>
<dbReference type="AlphaFoldDB" id="A0A317N3E8"/>
<organism evidence="2 3">
    <name type="scientific">Plasticicumulans acidivorans</name>
    <dbReference type="NCBI Taxonomy" id="886464"/>
    <lineage>
        <taxon>Bacteria</taxon>
        <taxon>Pseudomonadati</taxon>
        <taxon>Pseudomonadota</taxon>
        <taxon>Gammaproteobacteria</taxon>
        <taxon>Candidatus Competibacteraceae</taxon>
        <taxon>Plasticicumulans</taxon>
    </lineage>
</organism>
<dbReference type="EMBL" id="QGTJ01000002">
    <property type="protein sequence ID" value="PWV64667.1"/>
    <property type="molecule type" value="Genomic_DNA"/>
</dbReference>
<protein>
    <recommendedName>
        <fullName evidence="4">FlgO domain-containing protein</fullName>
    </recommendedName>
</protein>
<sequence length="171" mass="18438">MRPLIATAAVLALAGLGACAQAPIPQTYPVSQQLRMQSAAHWDTLAQHVAQRLNQQLPGGDRGIALYVAPPAQKTEFDVALHELLITHLVQYGFSISESPYSGALAVSLETQVITAPDADTEIIVNTSVMDGQQFRARLSDIFYVNSANEIQYVGAPVRPDLSRRLEVVGS</sequence>
<accession>A0A317N3E8</accession>
<comment type="caution">
    <text evidence="2">The sequence shown here is derived from an EMBL/GenBank/DDBJ whole genome shotgun (WGS) entry which is preliminary data.</text>
</comment>
<dbReference type="PROSITE" id="PS51257">
    <property type="entry name" value="PROKAR_LIPOPROTEIN"/>
    <property type="match status" value="1"/>
</dbReference>
<proteinExistence type="predicted"/>
<dbReference type="OrthoDB" id="6891340at2"/>
<dbReference type="Proteomes" id="UP000246569">
    <property type="component" value="Unassembled WGS sequence"/>
</dbReference>